<comment type="caution">
    <text evidence="6">The sequence shown here is derived from an EMBL/GenBank/DDBJ whole genome shotgun (WGS) entry which is preliminary data.</text>
</comment>
<dbReference type="InterPro" id="IPR016160">
    <property type="entry name" value="Ald_DH_CS_CYS"/>
</dbReference>
<name>A0A9P6Z4T3_9FUNG</name>
<dbReference type="InterPro" id="IPR029510">
    <property type="entry name" value="Ald_DH_CS_GLU"/>
</dbReference>
<comment type="similarity">
    <text evidence="1 4">Belongs to the aldehyde dehydrogenase family.</text>
</comment>
<evidence type="ECO:0000256" key="2">
    <source>
        <dbReference type="ARBA" id="ARBA00023002"/>
    </source>
</evidence>
<keyword evidence="2 4" id="KW-0560">Oxidoreductase</keyword>
<dbReference type="SUPFAM" id="SSF53720">
    <property type="entry name" value="ALDH-like"/>
    <property type="match status" value="1"/>
</dbReference>
<evidence type="ECO:0000313" key="7">
    <source>
        <dbReference type="Proteomes" id="UP000740926"/>
    </source>
</evidence>
<dbReference type="Proteomes" id="UP000740926">
    <property type="component" value="Unassembled WGS sequence"/>
</dbReference>
<proteinExistence type="inferred from homology"/>
<dbReference type="InterPro" id="IPR016163">
    <property type="entry name" value="Ald_DH_C"/>
</dbReference>
<dbReference type="FunFam" id="3.40.605.10:FF:000007">
    <property type="entry name" value="NAD/NADP-dependent betaine aldehyde dehydrogenase"/>
    <property type="match status" value="1"/>
</dbReference>
<dbReference type="AlphaFoldDB" id="A0A9P6Z4T3"/>
<dbReference type="PANTHER" id="PTHR11699">
    <property type="entry name" value="ALDEHYDE DEHYDROGENASE-RELATED"/>
    <property type="match status" value="1"/>
</dbReference>
<dbReference type="Gene3D" id="3.40.309.10">
    <property type="entry name" value="Aldehyde Dehydrogenase, Chain A, domain 2"/>
    <property type="match status" value="1"/>
</dbReference>
<feature type="domain" description="Aldehyde dehydrogenase" evidence="5">
    <location>
        <begin position="27"/>
        <end position="467"/>
    </location>
</feature>
<gene>
    <name evidence="6" type="ORF">G6F50_005197</name>
</gene>
<organism evidence="6 7">
    <name type="scientific">Rhizopus delemar</name>
    <dbReference type="NCBI Taxonomy" id="936053"/>
    <lineage>
        <taxon>Eukaryota</taxon>
        <taxon>Fungi</taxon>
        <taxon>Fungi incertae sedis</taxon>
        <taxon>Mucoromycota</taxon>
        <taxon>Mucoromycotina</taxon>
        <taxon>Mucoromycetes</taxon>
        <taxon>Mucorales</taxon>
        <taxon>Mucorineae</taxon>
        <taxon>Rhizopodaceae</taxon>
        <taxon>Rhizopus</taxon>
    </lineage>
</organism>
<evidence type="ECO:0000313" key="6">
    <source>
        <dbReference type="EMBL" id="KAG1570772.1"/>
    </source>
</evidence>
<dbReference type="Pfam" id="PF00171">
    <property type="entry name" value="Aldedh"/>
    <property type="match status" value="1"/>
</dbReference>
<dbReference type="PROSITE" id="PS00687">
    <property type="entry name" value="ALDEHYDE_DEHYDR_GLU"/>
    <property type="match status" value="1"/>
</dbReference>
<reference evidence="6 7" key="1">
    <citation type="journal article" date="2020" name="Microb. Genom.">
        <title>Genetic diversity of clinical and environmental Mucorales isolates obtained from an investigation of mucormycosis cases among solid organ transplant recipients.</title>
        <authorList>
            <person name="Nguyen M.H."/>
            <person name="Kaul D."/>
            <person name="Muto C."/>
            <person name="Cheng S.J."/>
            <person name="Richter R.A."/>
            <person name="Bruno V.M."/>
            <person name="Liu G."/>
            <person name="Beyhan S."/>
            <person name="Sundermann A.J."/>
            <person name="Mounaud S."/>
            <person name="Pasculle A.W."/>
            <person name="Nierman W.C."/>
            <person name="Driscoll E."/>
            <person name="Cumbie R."/>
            <person name="Clancy C.J."/>
            <person name="Dupont C.L."/>
        </authorList>
    </citation>
    <scope>NUCLEOTIDE SEQUENCE [LARGE SCALE GENOMIC DNA]</scope>
    <source>
        <strain evidence="6 7">GL24</strain>
    </source>
</reference>
<dbReference type="PROSITE" id="PS00070">
    <property type="entry name" value="ALDEHYDE_DEHYDR_CYS"/>
    <property type="match status" value="1"/>
</dbReference>
<accession>A0A9P6Z4T3</accession>
<dbReference type="Gene3D" id="3.40.605.10">
    <property type="entry name" value="Aldehyde Dehydrogenase, Chain A, domain 1"/>
    <property type="match status" value="1"/>
</dbReference>
<evidence type="ECO:0000256" key="4">
    <source>
        <dbReference type="RuleBase" id="RU003345"/>
    </source>
</evidence>
<evidence type="ECO:0000256" key="3">
    <source>
        <dbReference type="PROSITE-ProRule" id="PRU10007"/>
    </source>
</evidence>
<keyword evidence="7" id="KW-1185">Reference proteome</keyword>
<dbReference type="EMBL" id="JAANIU010000672">
    <property type="protein sequence ID" value="KAG1570772.1"/>
    <property type="molecule type" value="Genomic_DNA"/>
</dbReference>
<dbReference type="InterPro" id="IPR016161">
    <property type="entry name" value="Ald_DH/histidinol_DH"/>
</dbReference>
<sequence>MSKRFQFLFRNCTPYVHGQFLNSSAGPRRSLINPVNGQLLCEYSEATLETLEAALLSSQSVPNEWADQPRYRRDCLLKLADRLEKHDHDLAVLESQQTGKPWSDALAEVTDTVDCFRHFAGYCDKHFGTSHLNAITVREPLGVVALITSFNYPLMLTGWKLAPALAAGNRALVRPAPQTPLSTLALADLATDLFPPGVLNVLPGGLVEVSQALTDRTDKTSFTGSTRVGQEIMARLSKQLIPVTLECGGKNAVIVCEDADLASVVPQIASGAFSNAGQNCCAISRVLVHQSIHDAFLEALKENIKDWKPVYEESGELYGPLIDEKHYARVKKTMEEYPENPVIVGELDTTKGGYFVPPTVYAHVEDNALLAQEEIFGPVLSILKPFKSLDEAIERVNQSKYGLAAGVFSQDYQKARKAASQIKAGMVWVNMYNVTSNALPFGGTKLSGIGKDLGKTALDNFTFEKTVMIGP</sequence>
<protein>
    <recommendedName>
        <fullName evidence="5">Aldehyde dehydrogenase domain-containing protein</fullName>
    </recommendedName>
</protein>
<evidence type="ECO:0000259" key="5">
    <source>
        <dbReference type="Pfam" id="PF00171"/>
    </source>
</evidence>
<dbReference type="InterPro" id="IPR016162">
    <property type="entry name" value="Ald_DH_N"/>
</dbReference>
<feature type="active site" evidence="3">
    <location>
        <position position="246"/>
    </location>
</feature>
<dbReference type="CDD" id="cd07078">
    <property type="entry name" value="ALDH"/>
    <property type="match status" value="1"/>
</dbReference>
<evidence type="ECO:0000256" key="1">
    <source>
        <dbReference type="ARBA" id="ARBA00009986"/>
    </source>
</evidence>
<dbReference type="GO" id="GO:0016620">
    <property type="term" value="F:oxidoreductase activity, acting on the aldehyde or oxo group of donors, NAD or NADP as acceptor"/>
    <property type="evidence" value="ECO:0007669"/>
    <property type="project" value="InterPro"/>
</dbReference>
<dbReference type="InterPro" id="IPR015590">
    <property type="entry name" value="Aldehyde_DH_dom"/>
</dbReference>